<reference evidence="5 6" key="1">
    <citation type="submission" date="2016-10" db="EMBL/GenBank/DDBJ databases">
        <authorList>
            <person name="de Groot N.N."/>
        </authorList>
    </citation>
    <scope>NUCLEOTIDE SEQUENCE [LARGE SCALE GENOMIC DNA]</scope>
    <source>
        <strain evidence="5 6">DSM 1801</strain>
    </source>
</reference>
<evidence type="ECO:0000313" key="5">
    <source>
        <dbReference type="EMBL" id="SET05102.1"/>
    </source>
</evidence>
<dbReference type="NCBIfam" id="TIGR01733">
    <property type="entry name" value="AA-adenyl-dom"/>
    <property type="match status" value="1"/>
</dbReference>
<dbReference type="Pfam" id="PF00501">
    <property type="entry name" value="AMP-binding"/>
    <property type="match status" value="1"/>
</dbReference>
<dbReference type="InterPro" id="IPR010071">
    <property type="entry name" value="AA_adenyl_dom"/>
</dbReference>
<dbReference type="RefSeq" id="WP_092477438.1">
    <property type="nucleotide sequence ID" value="NZ_FOHN01000007.1"/>
</dbReference>
<dbReference type="Gene3D" id="2.30.38.10">
    <property type="entry name" value="Luciferase, Domain 3"/>
    <property type="match status" value="1"/>
</dbReference>
<dbReference type="PANTHER" id="PTHR44845:SF7">
    <property type="entry name" value="PLIPASTATIN SYNTHASE SUBUNIT D"/>
    <property type="match status" value="1"/>
</dbReference>
<accession>A0A1I0BE16</accession>
<organism evidence="5 6">
    <name type="scientific">[Clostridium] polysaccharolyticum</name>
    <dbReference type="NCBI Taxonomy" id="29364"/>
    <lineage>
        <taxon>Bacteria</taxon>
        <taxon>Bacillati</taxon>
        <taxon>Bacillota</taxon>
        <taxon>Clostridia</taxon>
        <taxon>Lachnospirales</taxon>
        <taxon>Lachnospiraceae</taxon>
    </lineage>
</organism>
<dbReference type="InterPro" id="IPR020459">
    <property type="entry name" value="AMP-binding"/>
</dbReference>
<dbReference type="PROSITE" id="PS00455">
    <property type="entry name" value="AMP_BINDING"/>
    <property type="match status" value="1"/>
</dbReference>
<proteinExistence type="predicted"/>
<evidence type="ECO:0000313" key="6">
    <source>
        <dbReference type="Proteomes" id="UP000199800"/>
    </source>
</evidence>
<dbReference type="InterPro" id="IPR025110">
    <property type="entry name" value="AMP-bd_C"/>
</dbReference>
<dbReference type="Gene3D" id="3.40.50.980">
    <property type="match status" value="2"/>
</dbReference>
<dbReference type="InterPro" id="IPR045851">
    <property type="entry name" value="AMP-bd_C_sf"/>
</dbReference>
<dbReference type="OrthoDB" id="9778383at2"/>
<dbReference type="InterPro" id="IPR000873">
    <property type="entry name" value="AMP-dep_synth/lig_dom"/>
</dbReference>
<evidence type="ECO:0000259" key="3">
    <source>
        <dbReference type="Pfam" id="PF00501"/>
    </source>
</evidence>
<gene>
    <name evidence="5" type="ORF">SAMN04487772_10792</name>
</gene>
<dbReference type="PRINTS" id="PR00154">
    <property type="entry name" value="AMPBINDING"/>
</dbReference>
<dbReference type="CDD" id="cd05930">
    <property type="entry name" value="A_NRPS"/>
    <property type="match status" value="1"/>
</dbReference>
<name>A0A1I0BE16_9FIRM</name>
<evidence type="ECO:0000259" key="4">
    <source>
        <dbReference type="Pfam" id="PF13193"/>
    </source>
</evidence>
<evidence type="ECO:0000256" key="2">
    <source>
        <dbReference type="ARBA" id="ARBA00022553"/>
    </source>
</evidence>
<keyword evidence="2" id="KW-0597">Phosphoprotein</keyword>
<dbReference type="STRING" id="29364.SAMN04487772_10792"/>
<dbReference type="AlphaFoldDB" id="A0A1I0BE16"/>
<keyword evidence="6" id="KW-1185">Reference proteome</keyword>
<dbReference type="PANTHER" id="PTHR44845">
    <property type="entry name" value="CARRIER DOMAIN-CONTAINING PROTEIN"/>
    <property type="match status" value="1"/>
</dbReference>
<protein>
    <submittedName>
        <fullName evidence="5">Amino acid adenylation domain-containing protein</fullName>
    </submittedName>
</protein>
<dbReference type="EMBL" id="FOHN01000007">
    <property type="protein sequence ID" value="SET05102.1"/>
    <property type="molecule type" value="Genomic_DNA"/>
</dbReference>
<dbReference type="Gene3D" id="3.30.300.30">
    <property type="match status" value="1"/>
</dbReference>
<evidence type="ECO:0000256" key="1">
    <source>
        <dbReference type="ARBA" id="ARBA00022450"/>
    </source>
</evidence>
<feature type="domain" description="AMP-dependent synthetase/ligase" evidence="3">
    <location>
        <begin position="16"/>
        <end position="356"/>
    </location>
</feature>
<dbReference type="Pfam" id="PF13193">
    <property type="entry name" value="AMP-binding_C"/>
    <property type="match status" value="1"/>
</dbReference>
<dbReference type="SUPFAM" id="SSF56801">
    <property type="entry name" value="Acetyl-CoA synthetase-like"/>
    <property type="match status" value="1"/>
</dbReference>
<feature type="domain" description="AMP-binding enzyme C-terminal" evidence="4">
    <location>
        <begin position="413"/>
        <end position="486"/>
    </location>
</feature>
<sequence>MCKEKEKFNSIVTYIEKMAEVHKDDIAVISGDERLSYGELNERAAVIAGNIESFGCESKLVGIFMQRTVNMLAVMVGILKTGKAYVAIDPSYPDERVQIILESSGLDVLIVDEETKDIQVKSVHKINVNEVDKHCDIKEYLVTTGIDKEDLAYLLYTSGSTGVPKGVMIQHQSICNLREAMLDYVPMEPGMHIFSMTRIVFDVFVVESIIALSYGMTIYLTTGKELHNPRLLGRRLKVYPIDMIQMTPSTVRYLASCDESLSCLKNVKYILVAGEAFPINLLVRMRENTNAKIYNFYGPTEATVYSLAGEVTGCHKIVDIGVPLRNFEAYLLDEKMKISDKGELYLGGVGLAKGYWQQEELTKQRFVKMPEISANYLYRTGDLVERLPDGKYHYLRRIDNQVKINGFRIELGEIESVIQSIEGIKEVAVVVRKGKHDNSYLCAFYTQEHNVDENEIRNVILKRLPDYMLPAVFVKRNHFEISQNGKIDRKELETCSIVNIS</sequence>
<dbReference type="InterPro" id="IPR020845">
    <property type="entry name" value="AMP-binding_CS"/>
</dbReference>
<dbReference type="Proteomes" id="UP000199800">
    <property type="component" value="Unassembled WGS sequence"/>
</dbReference>
<keyword evidence="1" id="KW-0596">Phosphopantetheine</keyword>